<evidence type="ECO:0000256" key="9">
    <source>
        <dbReference type="ARBA" id="ARBA00023014"/>
    </source>
</evidence>
<dbReference type="NCBIfam" id="TIGR00170">
    <property type="entry name" value="leuC"/>
    <property type="match status" value="1"/>
</dbReference>
<evidence type="ECO:0000259" key="13">
    <source>
        <dbReference type="Pfam" id="PF00330"/>
    </source>
</evidence>
<comment type="similarity">
    <text evidence="12">Belongs to the aconitase/IPM isomerase family. LeuC type 1 subfamily.</text>
</comment>
<dbReference type="InterPro" id="IPR033941">
    <property type="entry name" value="IPMI_cat"/>
</dbReference>
<keyword evidence="8 12" id="KW-0408">Iron</keyword>
<dbReference type="EMBL" id="MTSE01000001">
    <property type="protein sequence ID" value="OUJ76065.1"/>
    <property type="molecule type" value="Genomic_DNA"/>
</dbReference>
<dbReference type="Pfam" id="PF00330">
    <property type="entry name" value="Aconitase"/>
    <property type="match status" value="1"/>
</dbReference>
<dbReference type="InterPro" id="IPR001030">
    <property type="entry name" value="Acoase/IPM_deHydtase_lsu_aba"/>
</dbReference>
<dbReference type="RefSeq" id="WP_086592316.1">
    <property type="nucleotide sequence ID" value="NZ_MTSE01000001.1"/>
</dbReference>
<name>A0A243WJK2_9BACT</name>
<dbReference type="SUPFAM" id="SSF53732">
    <property type="entry name" value="Aconitase iron-sulfur domain"/>
    <property type="match status" value="1"/>
</dbReference>
<evidence type="ECO:0000256" key="6">
    <source>
        <dbReference type="ARBA" id="ARBA00022605"/>
    </source>
</evidence>
<evidence type="ECO:0000313" key="14">
    <source>
        <dbReference type="EMBL" id="OUJ76065.1"/>
    </source>
</evidence>
<dbReference type="InterPro" id="IPR036008">
    <property type="entry name" value="Aconitase_4Fe-4S_dom"/>
</dbReference>
<evidence type="ECO:0000256" key="1">
    <source>
        <dbReference type="ARBA" id="ARBA00000491"/>
    </source>
</evidence>
<comment type="caution">
    <text evidence="14">The sequence shown here is derived from an EMBL/GenBank/DDBJ whole genome shotgun (WGS) entry which is preliminary data.</text>
</comment>
<dbReference type="Proteomes" id="UP000194873">
    <property type="component" value="Unassembled WGS sequence"/>
</dbReference>
<comment type="catalytic activity">
    <reaction evidence="1 12">
        <text>(2R,3S)-3-isopropylmalate = (2S)-2-isopropylmalate</text>
        <dbReference type="Rhea" id="RHEA:32287"/>
        <dbReference type="ChEBI" id="CHEBI:1178"/>
        <dbReference type="ChEBI" id="CHEBI:35121"/>
        <dbReference type="EC" id="4.2.1.33"/>
    </reaction>
</comment>
<sequence length="463" mass="50351">MAQTLFDKIWDAHVVKSFGDLSVVYIDKHLIHEVTSPQAFDELTARGLPLFRKDQMLATADHNVPTRNQHLPIEEPLSRSQVNKLTENCEKFDVELYGLGHERQGIVHVIGPELGLTQPGMTIVCGDSHTSTHGAFGAIAFGIGTSQVAQVMASQCLLISKPKRMRIIVDGELHRGVTAKDLPLYIISKLGTGGATGYFVEYAGSAIRGLSMEGRMTLCNMSIEMGARGGMIAPDETTFAYVEGRPYAPQGERWEQALAYWRTLYSEPDATFDSEYHFDAQDIYPMITYGTNPGMGIALNGLIPTEVSSSEAVSFQNSLKYMGFAPGESLLGKEINYVFIGSCTNSRIEDLRTVASYVKGKHKAQNVEAIIVPGSKQVEQQAIAEGLDKVLAEAGFELREPGCSACLAMNEDKIPAGAYCVSTSNRNFEGRQGPGARTLLASPLVAAITAVEGRIVDITQYLN</sequence>
<evidence type="ECO:0000256" key="12">
    <source>
        <dbReference type="HAMAP-Rule" id="MF_01026"/>
    </source>
</evidence>
<reference evidence="14 15" key="1">
    <citation type="submission" date="2017-01" db="EMBL/GenBank/DDBJ databases">
        <title>A new Hymenobacter.</title>
        <authorList>
            <person name="Liang Y."/>
            <person name="Feng F."/>
        </authorList>
    </citation>
    <scope>NUCLEOTIDE SEQUENCE [LARGE SCALE GENOMIC DNA]</scope>
    <source>
        <strain evidence="14">MIMBbqt21</strain>
    </source>
</reference>
<dbReference type="InterPro" id="IPR018136">
    <property type="entry name" value="Aconitase_4Fe-4S_BS"/>
</dbReference>
<proteinExistence type="inferred from homology"/>
<dbReference type="GO" id="GO:0003861">
    <property type="term" value="F:3-isopropylmalate dehydratase activity"/>
    <property type="evidence" value="ECO:0007669"/>
    <property type="project" value="UniProtKB-UniRule"/>
</dbReference>
<dbReference type="PRINTS" id="PR00415">
    <property type="entry name" value="ACONITASE"/>
</dbReference>
<dbReference type="PROSITE" id="PS00450">
    <property type="entry name" value="ACONITASE_1"/>
    <property type="match status" value="1"/>
</dbReference>
<dbReference type="GO" id="GO:0046872">
    <property type="term" value="F:metal ion binding"/>
    <property type="evidence" value="ECO:0007669"/>
    <property type="project" value="UniProtKB-KW"/>
</dbReference>
<organism evidence="14 15">
    <name type="scientific">Hymenobacter crusticola</name>
    <dbReference type="NCBI Taxonomy" id="1770526"/>
    <lineage>
        <taxon>Bacteria</taxon>
        <taxon>Pseudomonadati</taxon>
        <taxon>Bacteroidota</taxon>
        <taxon>Cytophagia</taxon>
        <taxon>Cytophagales</taxon>
        <taxon>Hymenobacteraceae</taxon>
        <taxon>Hymenobacter</taxon>
    </lineage>
</organism>
<comment type="cofactor">
    <cofactor evidence="12">
        <name>[4Fe-4S] cluster</name>
        <dbReference type="ChEBI" id="CHEBI:49883"/>
    </cofactor>
    <text evidence="12">Binds 1 [4Fe-4S] cluster per subunit.</text>
</comment>
<dbReference type="CDD" id="cd01583">
    <property type="entry name" value="IPMI"/>
    <property type="match status" value="1"/>
</dbReference>
<keyword evidence="11 12" id="KW-0100">Branched-chain amino acid biosynthesis</keyword>
<feature type="domain" description="Aconitase/3-isopropylmalate dehydratase large subunit alpha/beta/alpha" evidence="13">
    <location>
        <begin position="7"/>
        <end position="453"/>
    </location>
</feature>
<comment type="function">
    <text evidence="2 12">Catalyzes the isomerization between 2-isopropylmalate and 3-isopropylmalate, via the formation of 2-isopropylmaleate.</text>
</comment>
<dbReference type="InterPro" id="IPR015931">
    <property type="entry name" value="Acnase/IPM_dHydase_lsu_aba_1/3"/>
</dbReference>
<feature type="binding site" evidence="12">
    <location>
        <position position="403"/>
    </location>
    <ligand>
        <name>[4Fe-4S] cluster</name>
        <dbReference type="ChEBI" id="CHEBI:49883"/>
    </ligand>
</feature>
<dbReference type="EC" id="4.2.1.33" evidence="12"/>
<comment type="pathway">
    <text evidence="3 12">Amino-acid biosynthesis; L-leucine biosynthesis; L-leucine from 3-methyl-2-oxobutanoate: step 2/4.</text>
</comment>
<evidence type="ECO:0000256" key="7">
    <source>
        <dbReference type="ARBA" id="ARBA00022723"/>
    </source>
</evidence>
<dbReference type="HAMAP" id="MF_01026">
    <property type="entry name" value="LeuC_type1"/>
    <property type="match status" value="1"/>
</dbReference>
<dbReference type="InterPro" id="IPR004430">
    <property type="entry name" value="3-IsopropMal_deHydase_lsu"/>
</dbReference>
<dbReference type="GO" id="GO:0009098">
    <property type="term" value="P:L-leucine biosynthetic process"/>
    <property type="evidence" value="ECO:0007669"/>
    <property type="project" value="UniProtKB-UniRule"/>
</dbReference>
<accession>A0A243WJK2</accession>
<evidence type="ECO:0000256" key="10">
    <source>
        <dbReference type="ARBA" id="ARBA00023239"/>
    </source>
</evidence>
<protein>
    <recommendedName>
        <fullName evidence="12">3-isopropylmalate dehydratase large subunit</fullName>
        <ecNumber evidence="12">4.2.1.33</ecNumber>
    </recommendedName>
    <alternativeName>
        <fullName evidence="12">Alpha-IPM isomerase</fullName>
        <shortName evidence="12">IPMI</shortName>
    </alternativeName>
    <alternativeName>
        <fullName evidence="12">Isopropylmalate isomerase</fullName>
    </alternativeName>
</protein>
<dbReference type="GO" id="GO:0051539">
    <property type="term" value="F:4 iron, 4 sulfur cluster binding"/>
    <property type="evidence" value="ECO:0007669"/>
    <property type="project" value="UniProtKB-KW"/>
</dbReference>
<keyword evidence="4 12" id="KW-0432">Leucine biosynthesis</keyword>
<evidence type="ECO:0000256" key="4">
    <source>
        <dbReference type="ARBA" id="ARBA00022430"/>
    </source>
</evidence>
<feature type="binding site" evidence="12">
    <location>
        <position position="406"/>
    </location>
    <ligand>
        <name>[4Fe-4S] cluster</name>
        <dbReference type="ChEBI" id="CHEBI:49883"/>
    </ligand>
</feature>
<gene>
    <name evidence="12" type="primary">leuC</name>
    <name evidence="14" type="ORF">BXP70_01965</name>
</gene>
<dbReference type="PANTHER" id="PTHR43822:SF9">
    <property type="entry name" value="3-ISOPROPYLMALATE DEHYDRATASE"/>
    <property type="match status" value="1"/>
</dbReference>
<keyword evidence="10 12" id="KW-0456">Lyase</keyword>
<keyword evidence="7 12" id="KW-0479">Metal-binding</keyword>
<keyword evidence="5 12" id="KW-0004">4Fe-4S</keyword>
<evidence type="ECO:0000313" key="15">
    <source>
        <dbReference type="Proteomes" id="UP000194873"/>
    </source>
</evidence>
<keyword evidence="9 12" id="KW-0411">Iron-sulfur</keyword>
<comment type="subunit">
    <text evidence="12">Heterodimer of LeuC and LeuD.</text>
</comment>
<dbReference type="NCBIfam" id="NF004016">
    <property type="entry name" value="PRK05478.1"/>
    <property type="match status" value="1"/>
</dbReference>
<keyword evidence="6 12" id="KW-0028">Amino-acid biosynthesis</keyword>
<dbReference type="OrthoDB" id="9802769at2"/>
<evidence type="ECO:0000256" key="11">
    <source>
        <dbReference type="ARBA" id="ARBA00023304"/>
    </source>
</evidence>
<dbReference type="AlphaFoldDB" id="A0A243WJK2"/>
<evidence type="ECO:0000256" key="5">
    <source>
        <dbReference type="ARBA" id="ARBA00022485"/>
    </source>
</evidence>
<feature type="binding site" evidence="12">
    <location>
        <position position="343"/>
    </location>
    <ligand>
        <name>[4Fe-4S] cluster</name>
        <dbReference type="ChEBI" id="CHEBI:49883"/>
    </ligand>
</feature>
<dbReference type="NCBIfam" id="NF009116">
    <property type="entry name" value="PRK12466.1"/>
    <property type="match status" value="1"/>
</dbReference>
<evidence type="ECO:0000256" key="2">
    <source>
        <dbReference type="ARBA" id="ARBA00002695"/>
    </source>
</evidence>
<keyword evidence="15" id="KW-1185">Reference proteome</keyword>
<evidence type="ECO:0000256" key="8">
    <source>
        <dbReference type="ARBA" id="ARBA00023004"/>
    </source>
</evidence>
<dbReference type="Gene3D" id="3.30.499.10">
    <property type="entry name" value="Aconitase, domain 3"/>
    <property type="match status" value="2"/>
</dbReference>
<dbReference type="PROSITE" id="PS01244">
    <property type="entry name" value="ACONITASE_2"/>
    <property type="match status" value="1"/>
</dbReference>
<dbReference type="PANTHER" id="PTHR43822">
    <property type="entry name" value="HOMOACONITASE, MITOCHONDRIAL-RELATED"/>
    <property type="match status" value="1"/>
</dbReference>
<evidence type="ECO:0000256" key="3">
    <source>
        <dbReference type="ARBA" id="ARBA00004729"/>
    </source>
</evidence>
<dbReference type="UniPathway" id="UPA00048">
    <property type="reaction ID" value="UER00071"/>
</dbReference>
<dbReference type="InterPro" id="IPR050067">
    <property type="entry name" value="IPM_dehydratase_rel_enz"/>
</dbReference>